<dbReference type="Gene3D" id="3.90.850.10">
    <property type="entry name" value="Fumarylacetoacetase-like, C-terminal domain"/>
    <property type="match status" value="1"/>
</dbReference>
<name>A0A926S5Q2_9HYPH</name>
<reference evidence="1" key="1">
    <citation type="submission" date="2020-05" db="EMBL/GenBank/DDBJ databases">
        <title>Identification of trans-AT polyketide cluster in two marine bacteria, producers of a novel glutaramide-containing polyketide sesbanimide D and analogs.</title>
        <authorList>
            <person name="Kacar D."/>
            <person name="Rodriguez P."/>
            <person name="Canedo L."/>
            <person name="Gonzalez E."/>
            <person name="Galan B."/>
            <person name="De La Calle F."/>
            <person name="Garcia J.L."/>
        </authorList>
    </citation>
    <scope>NUCLEOTIDE SEQUENCE</scope>
    <source>
        <strain evidence="1">PHM038</strain>
    </source>
</reference>
<evidence type="ECO:0000313" key="1">
    <source>
        <dbReference type="EMBL" id="MBD1545662.1"/>
    </source>
</evidence>
<dbReference type="RefSeq" id="WP_190290338.1">
    <property type="nucleotide sequence ID" value="NZ_JABFCZ010000005.1"/>
</dbReference>
<dbReference type="InterPro" id="IPR036663">
    <property type="entry name" value="Fumarylacetoacetase_C_sf"/>
</dbReference>
<comment type="caution">
    <text evidence="1">The sequence shown here is derived from an EMBL/GenBank/DDBJ whole genome shotgun (WGS) entry which is preliminary data.</text>
</comment>
<dbReference type="InterPro" id="IPR050772">
    <property type="entry name" value="Hydratase-Decarb/MhpD_sf"/>
</dbReference>
<sequence>MTLSKDDVTAAARDLYDAEVSGRQIGLLSLRHPGMTMDDAYAVQDALTAHKIGAGRKVIGWKIGLTSKAMQQALNIDIPDSGILFDDMLFENGAVVPKGRFIQPRMEAEIAFVMKSDVPTDNVTRADVMAATDYVAPSIEILDTRILRKDPKTGEARKIFDTIADNAANAGIVLGDERHAVDAVDLRWVGAIVTNNGDVEETGLGAGVLNDPVESVVWLARRMAQYGQKIKAGEIILSGSFIRPLECPPGSRIEADFGTFGKVSCSFE</sequence>
<dbReference type="InterPro" id="IPR012690">
    <property type="entry name" value="HpcG"/>
</dbReference>
<accession>A0A926S5Q2</accession>
<dbReference type="PANTHER" id="PTHR30143:SF0">
    <property type="entry name" value="2-KETO-4-PENTENOATE HYDRATASE"/>
    <property type="match status" value="1"/>
</dbReference>
<organism evidence="1 2">
    <name type="scientific">Roseibium aggregatum</name>
    <dbReference type="NCBI Taxonomy" id="187304"/>
    <lineage>
        <taxon>Bacteria</taxon>
        <taxon>Pseudomonadati</taxon>
        <taxon>Pseudomonadota</taxon>
        <taxon>Alphaproteobacteria</taxon>
        <taxon>Hyphomicrobiales</taxon>
        <taxon>Stappiaceae</taxon>
        <taxon>Roseibium</taxon>
    </lineage>
</organism>
<protein>
    <submittedName>
        <fullName evidence="1">2-oxo-hepta-3-ene-1,7-dioic acid hydratase</fullName>
    </submittedName>
</protein>
<proteinExistence type="predicted"/>
<dbReference type="AlphaFoldDB" id="A0A926S5Q2"/>
<evidence type="ECO:0000313" key="2">
    <source>
        <dbReference type="Proteomes" id="UP000598467"/>
    </source>
</evidence>
<dbReference type="GO" id="GO:0005737">
    <property type="term" value="C:cytoplasm"/>
    <property type="evidence" value="ECO:0007669"/>
    <property type="project" value="TreeGrafter"/>
</dbReference>
<dbReference type="SUPFAM" id="SSF56529">
    <property type="entry name" value="FAH"/>
    <property type="match status" value="1"/>
</dbReference>
<dbReference type="NCBIfam" id="TIGR02312">
    <property type="entry name" value="HpaH"/>
    <property type="match status" value="1"/>
</dbReference>
<dbReference type="EMBL" id="JABFCZ010000005">
    <property type="protein sequence ID" value="MBD1545662.1"/>
    <property type="molecule type" value="Genomic_DNA"/>
</dbReference>
<dbReference type="PANTHER" id="PTHR30143">
    <property type="entry name" value="ACID HYDRATASE"/>
    <property type="match status" value="1"/>
</dbReference>
<dbReference type="GO" id="GO:0008684">
    <property type="term" value="F:2-oxopent-4-enoate hydratase activity"/>
    <property type="evidence" value="ECO:0007669"/>
    <property type="project" value="TreeGrafter"/>
</dbReference>
<dbReference type="Proteomes" id="UP000598467">
    <property type="component" value="Unassembled WGS sequence"/>
</dbReference>
<gene>
    <name evidence="1" type="primary">hpaH</name>
    <name evidence="1" type="ORF">HK439_05270</name>
</gene>
<dbReference type="GO" id="GO:0018817">
    <property type="term" value="F:2-oxo-hept-3-ene-1,7-dioate hydratase activity"/>
    <property type="evidence" value="ECO:0007669"/>
    <property type="project" value="InterPro"/>
</dbReference>